<accession>A0A9N8PWH6</accession>
<comment type="similarity">
    <text evidence="1">Belongs to the N-acetylmuramoyl-L-alanine amidase 2 family.</text>
</comment>
<dbReference type="GO" id="GO:0008745">
    <property type="term" value="F:N-acetylmuramoyl-L-alanine amidase activity"/>
    <property type="evidence" value="ECO:0007669"/>
    <property type="project" value="InterPro"/>
</dbReference>
<protein>
    <recommendedName>
        <fullName evidence="6">Peptidoglycan recognition protein family domain-containing protein</fullName>
    </recommendedName>
</protein>
<dbReference type="InterPro" id="IPR036505">
    <property type="entry name" value="Amidase/PGRP_sf"/>
</dbReference>
<dbReference type="Gene3D" id="3.40.80.10">
    <property type="entry name" value="Peptidoglycan recognition protein-like"/>
    <property type="match status" value="1"/>
</dbReference>
<dbReference type="SMART" id="SM00701">
    <property type="entry name" value="PGRP"/>
    <property type="match status" value="1"/>
</dbReference>
<gene>
    <name evidence="7" type="ORF">CINC_LOCUS386</name>
</gene>
<sequence length="260" mass="29057">MSMNLKDFDSGADTFAYVNKCFTDHETRNNANHNEEEPPAETATESTPLMHRFPVNEPVRSPLTTVIVSLLLIILIAGVIIGIYLLVLQNDSENVLPPVELPLQLVSRTQWDPSYQPQLMEKAYPYRLRAVTIVQTGTEQCQSTETCSKLLQDMIKSNTTANGDLPYNFMISSNGQTYEALGWRNVSPNSRTSSGLLLAFIGNFTEAPPSRLQLEEAKHFFATSVSQQYLHPSYRVTGDNTTNTPAKLAKSLTAFPQWRP</sequence>
<dbReference type="EMBL" id="LR824004">
    <property type="protein sequence ID" value="CAD0194090.1"/>
    <property type="molecule type" value="Genomic_DNA"/>
</dbReference>
<dbReference type="InterPro" id="IPR002502">
    <property type="entry name" value="Amidase_domain"/>
</dbReference>
<organism evidence="7 8">
    <name type="scientific">Chrysodeixis includens</name>
    <name type="common">Soybean looper</name>
    <name type="synonym">Pseudoplusia includens</name>
    <dbReference type="NCBI Taxonomy" id="689277"/>
    <lineage>
        <taxon>Eukaryota</taxon>
        <taxon>Metazoa</taxon>
        <taxon>Ecdysozoa</taxon>
        <taxon>Arthropoda</taxon>
        <taxon>Hexapoda</taxon>
        <taxon>Insecta</taxon>
        <taxon>Pterygota</taxon>
        <taxon>Neoptera</taxon>
        <taxon>Endopterygota</taxon>
        <taxon>Lepidoptera</taxon>
        <taxon>Glossata</taxon>
        <taxon>Ditrysia</taxon>
        <taxon>Noctuoidea</taxon>
        <taxon>Noctuidae</taxon>
        <taxon>Plusiinae</taxon>
        <taxon>Chrysodeixis</taxon>
    </lineage>
</organism>
<feature type="domain" description="Peptidoglycan recognition protein family" evidence="6">
    <location>
        <begin position="103"/>
        <end position="243"/>
    </location>
</feature>
<name>A0A9N8PWH6_CHRIL</name>
<keyword evidence="5" id="KW-0472">Membrane</keyword>
<keyword evidence="5" id="KW-0812">Transmembrane</keyword>
<keyword evidence="3" id="KW-0391">Immunity</keyword>
<evidence type="ECO:0000256" key="2">
    <source>
        <dbReference type="ARBA" id="ARBA00022588"/>
    </source>
</evidence>
<dbReference type="OrthoDB" id="7939567at2759"/>
<proteinExistence type="inferred from homology"/>
<dbReference type="InterPro" id="IPR006619">
    <property type="entry name" value="PGRP_domain_met/bac"/>
</dbReference>
<dbReference type="GO" id="GO:0009253">
    <property type="term" value="P:peptidoglycan catabolic process"/>
    <property type="evidence" value="ECO:0007669"/>
    <property type="project" value="InterPro"/>
</dbReference>
<evidence type="ECO:0000313" key="7">
    <source>
        <dbReference type="EMBL" id="CAD0194090.1"/>
    </source>
</evidence>
<dbReference type="InterPro" id="IPR015510">
    <property type="entry name" value="PGRP"/>
</dbReference>
<dbReference type="PANTHER" id="PTHR11022">
    <property type="entry name" value="PEPTIDOGLYCAN RECOGNITION PROTEIN"/>
    <property type="match status" value="1"/>
</dbReference>
<evidence type="ECO:0000256" key="3">
    <source>
        <dbReference type="ARBA" id="ARBA00022859"/>
    </source>
</evidence>
<dbReference type="AlphaFoldDB" id="A0A9N8PWH6"/>
<feature type="region of interest" description="Disordered" evidence="4">
    <location>
        <begin position="28"/>
        <end position="47"/>
    </location>
</feature>
<evidence type="ECO:0000256" key="5">
    <source>
        <dbReference type="SAM" id="Phobius"/>
    </source>
</evidence>
<evidence type="ECO:0000256" key="4">
    <source>
        <dbReference type="SAM" id="MobiDB-lite"/>
    </source>
</evidence>
<dbReference type="Proteomes" id="UP001154114">
    <property type="component" value="Chromosome 1"/>
</dbReference>
<feature type="transmembrane region" description="Helical" evidence="5">
    <location>
        <begin position="63"/>
        <end position="87"/>
    </location>
</feature>
<evidence type="ECO:0000256" key="1">
    <source>
        <dbReference type="ARBA" id="ARBA00007553"/>
    </source>
</evidence>
<dbReference type="PANTHER" id="PTHR11022:SF73">
    <property type="entry name" value="PEPTIDOGLYCAN-RECOGNITION PROTEIN LD"/>
    <property type="match status" value="1"/>
</dbReference>
<keyword evidence="5" id="KW-1133">Transmembrane helix</keyword>
<keyword evidence="2" id="KW-0399">Innate immunity</keyword>
<evidence type="ECO:0000259" key="6">
    <source>
        <dbReference type="SMART" id="SM00701"/>
    </source>
</evidence>
<reference evidence="7" key="1">
    <citation type="submission" date="2021-12" db="EMBL/GenBank/DDBJ databases">
        <authorList>
            <person name="King R."/>
        </authorList>
    </citation>
    <scope>NUCLEOTIDE SEQUENCE</scope>
</reference>
<dbReference type="GO" id="GO:0045087">
    <property type="term" value="P:innate immune response"/>
    <property type="evidence" value="ECO:0007669"/>
    <property type="project" value="UniProtKB-KW"/>
</dbReference>
<dbReference type="SUPFAM" id="SSF55846">
    <property type="entry name" value="N-acetylmuramoyl-L-alanine amidase-like"/>
    <property type="match status" value="1"/>
</dbReference>
<evidence type="ECO:0000313" key="8">
    <source>
        <dbReference type="Proteomes" id="UP001154114"/>
    </source>
</evidence>
<dbReference type="CDD" id="cd06583">
    <property type="entry name" value="PGRP"/>
    <property type="match status" value="1"/>
</dbReference>
<dbReference type="GO" id="GO:0008270">
    <property type="term" value="F:zinc ion binding"/>
    <property type="evidence" value="ECO:0007669"/>
    <property type="project" value="InterPro"/>
</dbReference>
<keyword evidence="8" id="KW-1185">Reference proteome</keyword>